<dbReference type="EMBL" id="AP022567">
    <property type="protein sequence ID" value="BBX36588.1"/>
    <property type="molecule type" value="Genomic_DNA"/>
</dbReference>
<reference evidence="2 3" key="1">
    <citation type="journal article" date="2019" name="Emerg. Microbes Infect.">
        <title>Comprehensive subspecies identification of 175 nontuberculous mycobacteria species based on 7547 genomic profiles.</title>
        <authorList>
            <person name="Matsumoto Y."/>
            <person name="Kinjo T."/>
            <person name="Motooka D."/>
            <person name="Nabeya D."/>
            <person name="Jung N."/>
            <person name="Uechi K."/>
            <person name="Horii T."/>
            <person name="Iida T."/>
            <person name="Fujita J."/>
            <person name="Nakamura S."/>
        </authorList>
    </citation>
    <scope>NUCLEOTIDE SEQUENCE [LARGE SCALE GENOMIC DNA]</scope>
    <source>
        <strain evidence="2 3">JCM 12375</strain>
    </source>
</reference>
<dbReference type="RefSeq" id="WP_197747939.1">
    <property type="nucleotide sequence ID" value="NZ_AP022567.1"/>
</dbReference>
<sequence length="75" mass="8607">MSRTQPSHGSVSRYLSTKEACEYLGVSKNTLRKYYEDGRIKVHRAGERLLKFDPADLDKFLDGKYTKNPKIGGKR</sequence>
<gene>
    <name evidence="2" type="ORF">MMAGJ_58700</name>
</gene>
<dbReference type="Gene3D" id="1.10.1660.10">
    <property type="match status" value="1"/>
</dbReference>
<evidence type="ECO:0000259" key="1">
    <source>
        <dbReference type="Pfam" id="PF12728"/>
    </source>
</evidence>
<dbReference type="NCBIfam" id="TIGR01764">
    <property type="entry name" value="excise"/>
    <property type="match status" value="1"/>
</dbReference>
<dbReference type="SUPFAM" id="SSF46955">
    <property type="entry name" value="Putative DNA-binding domain"/>
    <property type="match status" value="1"/>
</dbReference>
<dbReference type="InterPro" id="IPR009061">
    <property type="entry name" value="DNA-bd_dom_put_sf"/>
</dbReference>
<name>A0ABM7I146_MYCME</name>
<dbReference type="Pfam" id="PF12728">
    <property type="entry name" value="HTH_17"/>
    <property type="match status" value="1"/>
</dbReference>
<dbReference type="Proteomes" id="UP000465622">
    <property type="component" value="Chromosome"/>
</dbReference>
<dbReference type="InterPro" id="IPR041657">
    <property type="entry name" value="HTH_17"/>
</dbReference>
<keyword evidence="3" id="KW-1185">Reference proteome</keyword>
<accession>A0ABM7I146</accession>
<evidence type="ECO:0000313" key="2">
    <source>
        <dbReference type="EMBL" id="BBX36588.1"/>
    </source>
</evidence>
<organism evidence="2 3">
    <name type="scientific">Mycolicibacterium mageritense</name>
    <name type="common">Mycobacterium mageritense</name>
    <dbReference type="NCBI Taxonomy" id="53462"/>
    <lineage>
        <taxon>Bacteria</taxon>
        <taxon>Bacillati</taxon>
        <taxon>Actinomycetota</taxon>
        <taxon>Actinomycetes</taxon>
        <taxon>Mycobacteriales</taxon>
        <taxon>Mycobacteriaceae</taxon>
        <taxon>Mycolicibacterium</taxon>
    </lineage>
</organism>
<evidence type="ECO:0000313" key="3">
    <source>
        <dbReference type="Proteomes" id="UP000465622"/>
    </source>
</evidence>
<feature type="domain" description="Helix-turn-helix" evidence="1">
    <location>
        <begin position="14"/>
        <end position="63"/>
    </location>
</feature>
<protein>
    <recommendedName>
        <fullName evidence="1">Helix-turn-helix domain-containing protein</fullName>
    </recommendedName>
</protein>
<dbReference type="InterPro" id="IPR010093">
    <property type="entry name" value="SinI_DNA-bd"/>
</dbReference>
<proteinExistence type="predicted"/>